<keyword evidence="4" id="KW-1185">Reference proteome</keyword>
<dbReference type="Pfam" id="PF04195">
    <property type="entry name" value="Transposase_28"/>
    <property type="match status" value="1"/>
</dbReference>
<feature type="region of interest" description="Disordered" evidence="1">
    <location>
        <begin position="1"/>
        <end position="38"/>
    </location>
</feature>
<protein>
    <recommendedName>
        <fullName evidence="2">Transposase (putative) gypsy type domain-containing protein</fullName>
    </recommendedName>
</protein>
<dbReference type="AlphaFoldDB" id="A0AAV3QSW2"/>
<feature type="compositionally biased region" description="Polar residues" evidence="1">
    <location>
        <begin position="19"/>
        <end position="38"/>
    </location>
</feature>
<evidence type="ECO:0000313" key="4">
    <source>
        <dbReference type="Proteomes" id="UP001454036"/>
    </source>
</evidence>
<reference evidence="3 4" key="1">
    <citation type="submission" date="2024-01" db="EMBL/GenBank/DDBJ databases">
        <title>The complete chloroplast genome sequence of Lithospermum erythrorhizon: insights into the phylogenetic relationship among Boraginaceae species and the maternal lineages of purple gromwells.</title>
        <authorList>
            <person name="Okada T."/>
            <person name="Watanabe K."/>
        </authorList>
    </citation>
    <scope>NUCLEOTIDE SEQUENCE [LARGE SCALE GENOMIC DNA]</scope>
</reference>
<dbReference type="InterPro" id="IPR007321">
    <property type="entry name" value="Transposase_28"/>
</dbReference>
<organism evidence="3 4">
    <name type="scientific">Lithospermum erythrorhizon</name>
    <name type="common">Purple gromwell</name>
    <name type="synonym">Lithospermum officinale var. erythrorhizon</name>
    <dbReference type="NCBI Taxonomy" id="34254"/>
    <lineage>
        <taxon>Eukaryota</taxon>
        <taxon>Viridiplantae</taxon>
        <taxon>Streptophyta</taxon>
        <taxon>Embryophyta</taxon>
        <taxon>Tracheophyta</taxon>
        <taxon>Spermatophyta</taxon>
        <taxon>Magnoliopsida</taxon>
        <taxon>eudicotyledons</taxon>
        <taxon>Gunneridae</taxon>
        <taxon>Pentapetalae</taxon>
        <taxon>asterids</taxon>
        <taxon>lamiids</taxon>
        <taxon>Boraginales</taxon>
        <taxon>Boraginaceae</taxon>
        <taxon>Boraginoideae</taxon>
        <taxon>Lithospermeae</taxon>
        <taxon>Lithospermum</taxon>
    </lineage>
</organism>
<evidence type="ECO:0000256" key="1">
    <source>
        <dbReference type="SAM" id="MobiDB-lite"/>
    </source>
</evidence>
<name>A0AAV3QSW2_LITER</name>
<comment type="caution">
    <text evidence="3">The sequence shown here is derived from an EMBL/GenBank/DDBJ whole genome shotgun (WGS) entry which is preliminary data.</text>
</comment>
<sequence>MHSGEGPKRNPKKWKTSKTNKNGEGTEGTSVSEPGVKDSQTFEGFRKRTMNSLVAKGHLRHLREHYSISPKVQMRVPLEGESVDVPLEEGYTPVFWEFFNYGMRLRASPFFDSLLCTIGCAPGQLGPFAWATVMAFQVGCLSVGVVPSVNLFTRIFNVVHHGVLTYFHPKPGVKNMLYSEKPGKPLRLKAFCDPEVVVKAGLCKGPNHYPDITLGDLLLAKTELAPTPSKVSYKAVASGVS</sequence>
<evidence type="ECO:0000259" key="2">
    <source>
        <dbReference type="Pfam" id="PF04195"/>
    </source>
</evidence>
<evidence type="ECO:0000313" key="3">
    <source>
        <dbReference type="EMBL" id="GAA0166635.1"/>
    </source>
</evidence>
<gene>
    <name evidence="3" type="ORF">LIER_21747</name>
</gene>
<feature type="domain" description="Transposase (putative) gypsy type" evidence="2">
    <location>
        <begin position="95"/>
        <end position="158"/>
    </location>
</feature>
<feature type="compositionally biased region" description="Basic residues" evidence="1">
    <location>
        <begin position="9"/>
        <end position="18"/>
    </location>
</feature>
<dbReference type="EMBL" id="BAABME010005799">
    <property type="protein sequence ID" value="GAA0166635.1"/>
    <property type="molecule type" value="Genomic_DNA"/>
</dbReference>
<accession>A0AAV3QSW2</accession>
<dbReference type="Proteomes" id="UP001454036">
    <property type="component" value="Unassembled WGS sequence"/>
</dbReference>
<proteinExistence type="predicted"/>